<dbReference type="SUPFAM" id="SSF52833">
    <property type="entry name" value="Thioredoxin-like"/>
    <property type="match status" value="1"/>
</dbReference>
<dbReference type="Proteomes" id="UP000664521">
    <property type="component" value="Unassembled WGS sequence"/>
</dbReference>
<evidence type="ECO:0000313" key="1">
    <source>
        <dbReference type="EMBL" id="CAF9911554.1"/>
    </source>
</evidence>
<evidence type="ECO:0008006" key="3">
    <source>
        <dbReference type="Google" id="ProtNLM"/>
    </source>
</evidence>
<name>A0A8H3ERW0_9LECA</name>
<gene>
    <name evidence="1" type="ORF">HETSPECPRED_000377</name>
</gene>
<reference evidence="1" key="1">
    <citation type="submission" date="2021-03" db="EMBL/GenBank/DDBJ databases">
        <authorList>
            <person name="Tagirdzhanova G."/>
        </authorList>
    </citation>
    <scope>NUCLEOTIDE SEQUENCE</scope>
</reference>
<organism evidence="1 2">
    <name type="scientific">Heterodermia speciosa</name>
    <dbReference type="NCBI Taxonomy" id="116794"/>
    <lineage>
        <taxon>Eukaryota</taxon>
        <taxon>Fungi</taxon>
        <taxon>Dikarya</taxon>
        <taxon>Ascomycota</taxon>
        <taxon>Pezizomycotina</taxon>
        <taxon>Lecanoromycetes</taxon>
        <taxon>OSLEUM clade</taxon>
        <taxon>Lecanoromycetidae</taxon>
        <taxon>Caliciales</taxon>
        <taxon>Physciaceae</taxon>
        <taxon>Heterodermia</taxon>
    </lineage>
</organism>
<evidence type="ECO:0000313" key="2">
    <source>
        <dbReference type="Proteomes" id="UP000664521"/>
    </source>
</evidence>
<accession>A0A8H3ERW0</accession>
<dbReference type="Gene3D" id="3.40.30.10">
    <property type="entry name" value="Glutaredoxin"/>
    <property type="match status" value="1"/>
</dbReference>
<dbReference type="AlphaFoldDB" id="A0A8H3ERW0"/>
<dbReference type="EMBL" id="CAJPDS010000010">
    <property type="protein sequence ID" value="CAF9911554.1"/>
    <property type="molecule type" value="Genomic_DNA"/>
</dbReference>
<proteinExistence type="predicted"/>
<dbReference type="InterPro" id="IPR036249">
    <property type="entry name" value="Thioredoxin-like_sf"/>
</dbReference>
<keyword evidence="2" id="KW-1185">Reference proteome</keyword>
<protein>
    <recommendedName>
        <fullName evidence="3">Phosducin thioredoxin-like domain-containing protein</fullName>
    </recommendedName>
</protein>
<dbReference type="PANTHER" id="PTHR21148">
    <property type="entry name" value="THIOREDOXIN DOMAIN-CONTAINING PROTEIN 9"/>
    <property type="match status" value="1"/>
</dbReference>
<sequence>MAPLDSTVAQVLDTHNLSSNEDVDEDALLDSLDDDSTLNAFREQRRQQLHSEFARAKNLRNQEHGTYTEIKDEKALMEITTSTKWCVVHFFKSDFGRCGIMDGKIEALTPKHFDTRFLRINVENAPFLVTKLKIQVLPCVLTFVDGVSKDRIVGFEGLGYGEDTFTAKDLEARLLKAGVLARGKVLGNELPSTARRQQAKVEEDNDDWD</sequence>
<dbReference type="CDD" id="cd02989">
    <property type="entry name" value="Phd_like_TxnDC9"/>
    <property type="match status" value="1"/>
</dbReference>
<comment type="caution">
    <text evidence="1">The sequence shown here is derived from an EMBL/GenBank/DDBJ whole genome shotgun (WGS) entry which is preliminary data.</text>
</comment>
<dbReference type="OrthoDB" id="10257948at2759"/>